<protein>
    <submittedName>
        <fullName evidence="2">Uncharacterized protein</fullName>
    </submittedName>
</protein>
<gene>
    <name evidence="2" type="ORF">CUJ83_12045</name>
</gene>
<keyword evidence="1" id="KW-1133">Transmembrane helix</keyword>
<accession>A0AAP2RFP3</accession>
<name>A0AAP2RFP3_9EURY</name>
<evidence type="ECO:0000313" key="2">
    <source>
        <dbReference type="EMBL" id="MCD1295730.1"/>
    </source>
</evidence>
<evidence type="ECO:0000256" key="1">
    <source>
        <dbReference type="SAM" id="Phobius"/>
    </source>
</evidence>
<comment type="caution">
    <text evidence="2">The sequence shown here is derived from an EMBL/GenBank/DDBJ whole genome shotgun (WGS) entry which is preliminary data.</text>
</comment>
<dbReference type="Proteomes" id="UP001320159">
    <property type="component" value="Unassembled WGS sequence"/>
</dbReference>
<dbReference type="AlphaFoldDB" id="A0AAP2RFP3"/>
<evidence type="ECO:0000313" key="3">
    <source>
        <dbReference type="Proteomes" id="UP001320159"/>
    </source>
</evidence>
<organism evidence="2 3">
    <name type="scientific">Methanooceanicella nereidis</name>
    <dbReference type="NCBI Taxonomy" id="2052831"/>
    <lineage>
        <taxon>Archaea</taxon>
        <taxon>Methanobacteriati</taxon>
        <taxon>Methanobacteriota</taxon>
        <taxon>Stenosarchaea group</taxon>
        <taxon>Methanomicrobia</taxon>
        <taxon>Methanocellales</taxon>
        <taxon>Methanocellaceae</taxon>
        <taxon>Methanooceanicella</taxon>
    </lineage>
</organism>
<proteinExistence type="predicted"/>
<keyword evidence="1" id="KW-0812">Transmembrane</keyword>
<feature type="transmembrane region" description="Helical" evidence="1">
    <location>
        <begin position="438"/>
        <end position="457"/>
    </location>
</feature>
<keyword evidence="3" id="KW-1185">Reference proteome</keyword>
<reference evidence="2 3" key="1">
    <citation type="submission" date="2017-11" db="EMBL/GenBank/DDBJ databases">
        <title>Isolation and Characterization of Family Methanocellaceae Species from Potential Methane Hydrate Area Offshore Southwestern Taiwan.</title>
        <authorList>
            <person name="Zhang W.-L."/>
            <person name="Chen W.-C."/>
            <person name="Lai M.-C."/>
            <person name="Chen S.-C."/>
        </authorList>
    </citation>
    <scope>NUCLEOTIDE SEQUENCE [LARGE SCALE GENOMIC DNA]</scope>
    <source>
        <strain evidence="2 3">CWC-04</strain>
    </source>
</reference>
<dbReference type="EMBL" id="PGCK01000010">
    <property type="protein sequence ID" value="MCD1295730.1"/>
    <property type="molecule type" value="Genomic_DNA"/>
</dbReference>
<keyword evidence="1" id="KW-0472">Membrane</keyword>
<sequence>MLENVSLVLINKESGERCFYRSPSNTFYNLVPGEYALTANILDIGGHHYSVLKMVNIGSREERIDIIVPGYTAHDPLRIEYPQKFADNPGSIELKAFFVDVNALPERLIWVEAGPKIHLESNSAVLLMAVDENGTPIKGANITSTGNGQYRSNSTSNIMAIYYDGGLSRDIFKAEFNGTYSNDVEISLDTAQNLVISDLSVSDDFPVQFENFDITCTIRNIGTGELSDLRALPAIRVYPECEMKDSIIKQPDTIIVHTNQLKQYKATIYCKEPGEHFAFIGNNMIKFNVYPSENPVLTFAIRGNRIDLKAGQSEEMTLRDEKGLPVSDANVYIGSMPVGKTDEGGKITLMFRDENPGPGYLVNAFKKGYSSPEPVIVYVSGEGDKSVLADDSIQIYRNTATVPSDSRRIIDLVFYWTSRDVMACGIIIHNLLFSAIEYWFVTLILAVFFILIIVGWLKNRSVID</sequence>